<dbReference type="Proteomes" id="UP000028702">
    <property type="component" value="Unassembled WGS sequence"/>
</dbReference>
<dbReference type="RefSeq" id="WP_045442761.1">
    <property type="nucleotide sequence ID" value="NZ_BBIO01000002.1"/>
</dbReference>
<dbReference type="PANTHER" id="PTHR33303:SF2">
    <property type="entry name" value="COA-BINDING DOMAIN-CONTAINING PROTEIN"/>
    <property type="match status" value="1"/>
</dbReference>
<dbReference type="PANTHER" id="PTHR33303">
    <property type="entry name" value="CYTOPLASMIC PROTEIN-RELATED"/>
    <property type="match status" value="1"/>
</dbReference>
<dbReference type="SUPFAM" id="SSF51735">
    <property type="entry name" value="NAD(P)-binding Rossmann-fold domains"/>
    <property type="match status" value="1"/>
</dbReference>
<name>A0A081B7S8_9HYPH</name>
<dbReference type="InterPro" id="IPR036291">
    <property type="entry name" value="NAD(P)-bd_dom_sf"/>
</dbReference>
<dbReference type="AlphaFoldDB" id="A0A081B7S8"/>
<feature type="domain" description="CoA-binding" evidence="1">
    <location>
        <begin position="15"/>
        <end position="109"/>
    </location>
</feature>
<evidence type="ECO:0000259" key="1">
    <source>
        <dbReference type="SMART" id="SM00881"/>
    </source>
</evidence>
<dbReference type="InterPro" id="IPR003781">
    <property type="entry name" value="CoA-bd"/>
</dbReference>
<reference evidence="2 3" key="1">
    <citation type="submission" date="2014-07" db="EMBL/GenBank/DDBJ databases">
        <title>Tepidicaulis marinum gen. nov., sp. nov., a novel marine bacterium denitrifying nitrate to nitrous oxide strictly under microaerobic conditions.</title>
        <authorList>
            <person name="Takeuchi M."/>
            <person name="Yamagishi T."/>
            <person name="Kamagata Y."/>
            <person name="Oshima K."/>
            <person name="Hattori M."/>
            <person name="Katayama T."/>
            <person name="Hanada S."/>
            <person name="Tamaki H."/>
            <person name="Marumo K."/>
            <person name="Maeda H."/>
            <person name="Nedachi M."/>
            <person name="Iwasaki W."/>
            <person name="Suwa Y."/>
            <person name="Sakata S."/>
        </authorList>
    </citation>
    <scope>NUCLEOTIDE SEQUENCE [LARGE SCALE GENOMIC DNA]</scope>
    <source>
        <strain evidence="2 3">MA2</strain>
    </source>
</reference>
<dbReference type="SMART" id="SM00881">
    <property type="entry name" value="CoA_binding"/>
    <property type="match status" value="1"/>
</dbReference>
<dbReference type="Pfam" id="PF13380">
    <property type="entry name" value="CoA_binding_2"/>
    <property type="match status" value="1"/>
</dbReference>
<sequence length="160" mass="17191">MSQTTYTSDYLAGILKSAKTIAMVGASPKSIRPSYIVMKYLQKKGYRVIPVNPGVAGQEILGEKVYASLSDIPEKVDMVDIFRSSEAAGPIVDEAIAIGAASVWMQIGVINPEAAAKAEAAGLKTVMDRCPKIEYSRLSGEAGWMGINSNLVSTRRQHLL</sequence>
<comment type="caution">
    <text evidence="2">The sequence shown here is derived from an EMBL/GenBank/DDBJ whole genome shotgun (WGS) entry which is preliminary data.</text>
</comment>
<dbReference type="Gene3D" id="3.40.50.720">
    <property type="entry name" value="NAD(P)-binding Rossmann-like Domain"/>
    <property type="match status" value="1"/>
</dbReference>
<gene>
    <name evidence="2" type="ORF">M2A_0595</name>
</gene>
<keyword evidence="3" id="KW-1185">Reference proteome</keyword>
<proteinExistence type="predicted"/>
<evidence type="ECO:0000313" key="2">
    <source>
        <dbReference type="EMBL" id="GAK44096.1"/>
    </source>
</evidence>
<organism evidence="2 3">
    <name type="scientific">Tepidicaulis marinus</name>
    <dbReference type="NCBI Taxonomy" id="1333998"/>
    <lineage>
        <taxon>Bacteria</taxon>
        <taxon>Pseudomonadati</taxon>
        <taxon>Pseudomonadota</taxon>
        <taxon>Alphaproteobacteria</taxon>
        <taxon>Hyphomicrobiales</taxon>
        <taxon>Parvibaculaceae</taxon>
        <taxon>Tepidicaulis</taxon>
    </lineage>
</organism>
<evidence type="ECO:0000313" key="3">
    <source>
        <dbReference type="Proteomes" id="UP000028702"/>
    </source>
</evidence>
<dbReference type="STRING" id="1333998.M2A_0595"/>
<protein>
    <submittedName>
        <fullName evidence="2">Cys/Met metabolism pyridoxal-phosphate-dependent enzymes</fullName>
    </submittedName>
</protein>
<dbReference type="EMBL" id="BBIO01000002">
    <property type="protein sequence ID" value="GAK44096.1"/>
    <property type="molecule type" value="Genomic_DNA"/>
</dbReference>
<accession>A0A081B7S8</accession>
<dbReference type="eggNOG" id="COG1832">
    <property type="taxonomic scope" value="Bacteria"/>
</dbReference>